<dbReference type="AlphaFoldDB" id="A0A7C9F043"/>
<organism evidence="1">
    <name type="scientific">Opuntia streptacantha</name>
    <name type="common">Prickly pear cactus</name>
    <name type="synonym">Opuntia cardona</name>
    <dbReference type="NCBI Taxonomy" id="393608"/>
    <lineage>
        <taxon>Eukaryota</taxon>
        <taxon>Viridiplantae</taxon>
        <taxon>Streptophyta</taxon>
        <taxon>Embryophyta</taxon>
        <taxon>Tracheophyta</taxon>
        <taxon>Spermatophyta</taxon>
        <taxon>Magnoliopsida</taxon>
        <taxon>eudicotyledons</taxon>
        <taxon>Gunneridae</taxon>
        <taxon>Pentapetalae</taxon>
        <taxon>Caryophyllales</taxon>
        <taxon>Cactineae</taxon>
        <taxon>Cactaceae</taxon>
        <taxon>Opuntioideae</taxon>
        <taxon>Opuntia</taxon>
    </lineage>
</organism>
<proteinExistence type="predicted"/>
<accession>A0A7C9F043</accession>
<name>A0A7C9F043_OPUST</name>
<evidence type="ECO:0000313" key="1">
    <source>
        <dbReference type="EMBL" id="MBA4675427.1"/>
    </source>
</evidence>
<dbReference type="EMBL" id="GISG01267176">
    <property type="protein sequence ID" value="MBA4675426.1"/>
    <property type="molecule type" value="Transcribed_RNA"/>
</dbReference>
<sequence length="236" mass="24281">MLSSRSFFSQTDTESVEIESDFTGNPKLVLTSDTWFVGSEELSFISSCGSFKSSESSCAPESSLSLSISSSCNSGPAIAIANDEPSQTLLSISAEGISVAVNMLMPAALSVTDSDISSSRLLSSDCCWELSLLSAGSETTTTSALFLSASSAVFSTLSATTIPASPVSLTACSVVFSALSVAIPALDSSNPLLCSVSAASLSARIASSSRLIRSCFNPPTVSFRLFSSSFSSGTFH</sequence>
<protein>
    <submittedName>
        <fullName evidence="1">Uncharacterized protein</fullName>
    </submittedName>
</protein>
<reference evidence="1" key="1">
    <citation type="journal article" date="2013" name="J. Plant Res.">
        <title>Effect of fungi and light on seed germination of three Opuntia species from semiarid lands of central Mexico.</title>
        <authorList>
            <person name="Delgado-Sanchez P."/>
            <person name="Jimenez-Bremont J.F."/>
            <person name="Guerrero-Gonzalez Mde L."/>
            <person name="Flores J."/>
        </authorList>
    </citation>
    <scope>NUCLEOTIDE SEQUENCE</scope>
    <source>
        <tissue evidence="1">Cladode</tissue>
    </source>
</reference>
<dbReference type="EMBL" id="GISG01267177">
    <property type="protein sequence ID" value="MBA4675427.1"/>
    <property type="molecule type" value="Transcribed_RNA"/>
</dbReference>
<reference evidence="1" key="2">
    <citation type="submission" date="2020-07" db="EMBL/GenBank/DDBJ databases">
        <authorList>
            <person name="Vera ALvarez R."/>
            <person name="Arias-Moreno D.M."/>
            <person name="Jimenez-Jacinto V."/>
            <person name="Jimenez-Bremont J.F."/>
            <person name="Swaminathan K."/>
            <person name="Moose S.P."/>
            <person name="Guerrero-Gonzalez M.L."/>
            <person name="Marino-Ramirez L."/>
            <person name="Landsman D."/>
            <person name="Rodriguez-Kessler M."/>
            <person name="Delgado-Sanchez P."/>
        </authorList>
    </citation>
    <scope>NUCLEOTIDE SEQUENCE</scope>
    <source>
        <tissue evidence="1">Cladode</tissue>
    </source>
</reference>